<gene>
    <name evidence="2" type="ORF">JK363_02815</name>
</gene>
<name>A0ABS1N6C2_9ACTN</name>
<dbReference type="PANTHER" id="PTHR38730:SF1">
    <property type="entry name" value="SLL7028 PROTEIN"/>
    <property type="match status" value="1"/>
</dbReference>
<feature type="domain" description="Putative metallopeptidase" evidence="1">
    <location>
        <begin position="46"/>
        <end position="158"/>
    </location>
</feature>
<evidence type="ECO:0000313" key="2">
    <source>
        <dbReference type="EMBL" id="MBL1095627.1"/>
    </source>
</evidence>
<comment type="caution">
    <text evidence="2">The sequence shown here is derived from an EMBL/GenBank/DDBJ whole genome shotgun (WGS) entry which is preliminary data.</text>
</comment>
<accession>A0ABS1N6C2</accession>
<dbReference type="Pfam" id="PF13203">
    <property type="entry name" value="DUF2201_N"/>
    <property type="match status" value="1"/>
</dbReference>
<dbReference type="RefSeq" id="WP_201871128.1">
    <property type="nucleotide sequence ID" value="NZ_JAERRF010000002.1"/>
</dbReference>
<keyword evidence="3" id="KW-1185">Reference proteome</keyword>
<dbReference type="Proteomes" id="UP000634229">
    <property type="component" value="Unassembled WGS sequence"/>
</dbReference>
<evidence type="ECO:0000259" key="1">
    <source>
        <dbReference type="Pfam" id="PF13203"/>
    </source>
</evidence>
<dbReference type="InterPro" id="IPR036465">
    <property type="entry name" value="vWFA_dom_sf"/>
</dbReference>
<dbReference type="EMBL" id="JAERRF010000002">
    <property type="protein sequence ID" value="MBL1095627.1"/>
    <property type="molecule type" value="Genomic_DNA"/>
</dbReference>
<proteinExistence type="predicted"/>
<organism evidence="2 3">
    <name type="scientific">Streptomyces coffeae</name>
    <dbReference type="NCBI Taxonomy" id="621382"/>
    <lineage>
        <taxon>Bacteria</taxon>
        <taxon>Bacillati</taxon>
        <taxon>Actinomycetota</taxon>
        <taxon>Actinomycetes</taxon>
        <taxon>Kitasatosporales</taxon>
        <taxon>Streptomycetaceae</taxon>
        <taxon>Streptomyces</taxon>
    </lineage>
</organism>
<dbReference type="PANTHER" id="PTHR38730">
    <property type="entry name" value="SLL7028 PROTEIN"/>
    <property type="match status" value="1"/>
</dbReference>
<dbReference type="InterPro" id="IPR025154">
    <property type="entry name" value="Put_metallopeptidase_dom"/>
</dbReference>
<protein>
    <recommendedName>
        <fullName evidence="1">Putative metallopeptidase domain-containing protein</fullName>
    </recommendedName>
</protein>
<reference evidence="2 3" key="1">
    <citation type="submission" date="2021-01" db="EMBL/GenBank/DDBJ databases">
        <title>WGS of actinomycetes isolated from Thailand.</title>
        <authorList>
            <person name="Thawai C."/>
        </authorList>
    </citation>
    <scope>NUCLEOTIDE SEQUENCE [LARGE SCALE GENOMIC DNA]</scope>
    <source>
        <strain evidence="2 3">CA1R205</strain>
    </source>
</reference>
<sequence>MTQVAGRSRHAPVRPVVDLADRRALLACQVDDPEVAEEGRRLKEAALLDFGVKDSVVSSWLFAKCHYQIPTAAVDTAAVVATGDGSCLLLYNPEFFVAIGASGVRFVLFHEARHLIHRHLYVEEELRADPVFDLAAEVAINHVALIRLGRTELPTRAVPDGEGGTRREPVGVDPREVHRMYQTDLREQNLQPLSYEDFTVTDLTIYGELKRMRNPPVPPVLCVHMGAGGDGDGQNGVPMDPETVSSVVDRTLAELMRRALRGEELAREELLTLADRSADGGKRLERMWGRMGLGALRGETQRTRRVEWWRRWLHDVLASKLREGERLIYPKKQGAVLLALGHDPMLSRRGAERTKVVVVALDTSGSMPQEVVDWITSLVGRTEGVESHWLSFDGTVMPFAPGERVHGGGGTSFQAVVDYVEGRLAVNGRRFEESADAVIMVTDGYAPAVTPERPDRWIWLITDGGDDWPERHDPPMACHRVVTGDS</sequence>
<dbReference type="SUPFAM" id="SSF53300">
    <property type="entry name" value="vWA-like"/>
    <property type="match status" value="1"/>
</dbReference>
<evidence type="ECO:0000313" key="3">
    <source>
        <dbReference type="Proteomes" id="UP000634229"/>
    </source>
</evidence>